<name>A0ABR2V108_9PEZI</name>
<dbReference type="Proteomes" id="UP001408356">
    <property type="component" value="Unassembled WGS sequence"/>
</dbReference>
<gene>
    <name evidence="1" type="ORF">SUNI508_06719</name>
</gene>
<keyword evidence="2" id="KW-1185">Reference proteome</keyword>
<comment type="caution">
    <text evidence="1">The sequence shown here is derived from an EMBL/GenBank/DDBJ whole genome shotgun (WGS) entry which is preliminary data.</text>
</comment>
<organism evidence="1 2">
    <name type="scientific">Seiridium unicorne</name>
    <dbReference type="NCBI Taxonomy" id="138068"/>
    <lineage>
        <taxon>Eukaryota</taxon>
        <taxon>Fungi</taxon>
        <taxon>Dikarya</taxon>
        <taxon>Ascomycota</taxon>
        <taxon>Pezizomycotina</taxon>
        <taxon>Sordariomycetes</taxon>
        <taxon>Xylariomycetidae</taxon>
        <taxon>Amphisphaeriales</taxon>
        <taxon>Sporocadaceae</taxon>
        <taxon>Seiridium</taxon>
    </lineage>
</organism>
<dbReference type="EMBL" id="JARVKF010000257">
    <property type="protein sequence ID" value="KAK9420191.1"/>
    <property type="molecule type" value="Genomic_DNA"/>
</dbReference>
<proteinExistence type="predicted"/>
<reference evidence="1 2" key="1">
    <citation type="journal article" date="2024" name="J. Plant Pathol.">
        <title>Sequence and assembly of the genome of Seiridium unicorne, isolate CBS 538.82, causal agent of cypress canker disease.</title>
        <authorList>
            <person name="Scali E."/>
            <person name="Rocca G.D."/>
            <person name="Danti R."/>
            <person name="Garbelotto M."/>
            <person name="Barberini S."/>
            <person name="Baroncelli R."/>
            <person name="Emiliani G."/>
        </authorList>
    </citation>
    <scope>NUCLEOTIDE SEQUENCE [LARGE SCALE GENOMIC DNA]</scope>
    <source>
        <strain evidence="1 2">BM-138-508</strain>
    </source>
</reference>
<accession>A0ABR2V108</accession>
<sequence>MAFRIHQWFIFGSGNGVDLNLY</sequence>
<protein>
    <submittedName>
        <fullName evidence="1">Uncharacterized protein</fullName>
    </submittedName>
</protein>
<evidence type="ECO:0000313" key="1">
    <source>
        <dbReference type="EMBL" id="KAK9420191.1"/>
    </source>
</evidence>
<evidence type="ECO:0000313" key="2">
    <source>
        <dbReference type="Proteomes" id="UP001408356"/>
    </source>
</evidence>